<keyword evidence="5" id="KW-1185">Reference proteome</keyword>
<feature type="transmembrane region" description="Helical" evidence="2">
    <location>
        <begin position="256"/>
        <end position="278"/>
    </location>
</feature>
<feature type="region of interest" description="Disordered" evidence="1">
    <location>
        <begin position="455"/>
        <end position="488"/>
    </location>
</feature>
<keyword evidence="2" id="KW-0812">Transmembrane</keyword>
<feature type="compositionally biased region" description="Basic residues" evidence="1">
    <location>
        <begin position="623"/>
        <end position="632"/>
    </location>
</feature>
<evidence type="ECO:0000313" key="3">
    <source>
        <dbReference type="EMBL" id="KAA1100071.1"/>
    </source>
</evidence>
<dbReference type="OrthoDB" id="2507721at2759"/>
<evidence type="ECO:0000313" key="6">
    <source>
        <dbReference type="Proteomes" id="UP000325313"/>
    </source>
</evidence>
<dbReference type="Proteomes" id="UP000325313">
    <property type="component" value="Unassembled WGS sequence"/>
</dbReference>
<feature type="region of interest" description="Disordered" evidence="1">
    <location>
        <begin position="620"/>
        <end position="655"/>
    </location>
</feature>
<comment type="caution">
    <text evidence="4">The sequence shown here is derived from an EMBL/GenBank/DDBJ whole genome shotgun (WGS) entry which is preliminary data.</text>
</comment>
<proteinExistence type="predicted"/>
<evidence type="ECO:0000313" key="5">
    <source>
        <dbReference type="Proteomes" id="UP000324748"/>
    </source>
</evidence>
<gene>
    <name evidence="3" type="ORF">PGT21_028893</name>
    <name evidence="4" type="ORF">PGTUg99_017305</name>
</gene>
<evidence type="ECO:0000313" key="4">
    <source>
        <dbReference type="EMBL" id="KAA1128154.1"/>
    </source>
</evidence>
<dbReference type="AlphaFoldDB" id="A0A5B0RUI1"/>
<dbReference type="EMBL" id="VDEP01000144">
    <property type="protein sequence ID" value="KAA1128154.1"/>
    <property type="molecule type" value="Genomic_DNA"/>
</dbReference>
<sequence>MDQAKINVINYASLNKLSVGFLSIVVPLSSGLAGCLTYQFINYLNTKMFIQTQAQNQILNEVQKQRSLSTSTYHHQNNHFQEQPKKIGYTAASGDRKNHHHIGTQVVVGQLENQKADHHHHQELDLKTPHLPDPSSPFNNNYQADFFDVRADDHHNHPSDKRHWFSRLNIFQQQFEFLNDKFNVIVFFILIANLFSMALEILVFKSLAHHTLVDTGLTRVYSWPLSNLLVINYLISTGTRVYFARLASTMLRAPKLFLISSLVLLIISLCGLIFQSVLVGSHLLDYDQIKVIFTHSGSEDQTLEEFVHDLSDYFRLIGLHRIRLDLLQLAWLGPPFVWDLLISSVLMFNVLDSRKRCRFGAADGRISLGIMVMFETMFLVTLVTFMVLCICLLLGGKGGIDFERMNTLYAGFDGFVSKLHTISIFCSLQHKVNDRLRLEQKFILNSQKTRDSALSGYGLGQSVGSGNPSCPRRRSRKGPQTIHFPDFAETEIEASEAEGSDMGEDNDHDRFDGENRNVEVEEEIASIHAAENLKVTSLTFIDNRNSQYPSQPHNKQNSPNLRDSNIKFPEQAKILKHHHVGRTSSTSEGLSGGSMAGAPIGLPSKLGLKAFEDLQQFLDARHPRGPRPHHSRSNPNPDLQSVVSGARPNFEPNRSVPQNFIVGPISTIM</sequence>
<feature type="compositionally biased region" description="Polar residues" evidence="1">
    <location>
        <begin position="633"/>
        <end position="643"/>
    </location>
</feature>
<feature type="transmembrane region" description="Helical" evidence="2">
    <location>
        <begin position="20"/>
        <end position="41"/>
    </location>
</feature>
<feature type="transmembrane region" description="Helical" evidence="2">
    <location>
        <begin position="224"/>
        <end position="244"/>
    </location>
</feature>
<dbReference type="EMBL" id="VSWC01000054">
    <property type="protein sequence ID" value="KAA1100071.1"/>
    <property type="molecule type" value="Genomic_DNA"/>
</dbReference>
<feature type="transmembrane region" description="Helical" evidence="2">
    <location>
        <begin position="182"/>
        <end position="204"/>
    </location>
</feature>
<organism evidence="4 6">
    <name type="scientific">Puccinia graminis f. sp. tritici</name>
    <dbReference type="NCBI Taxonomy" id="56615"/>
    <lineage>
        <taxon>Eukaryota</taxon>
        <taxon>Fungi</taxon>
        <taxon>Dikarya</taxon>
        <taxon>Basidiomycota</taxon>
        <taxon>Pucciniomycotina</taxon>
        <taxon>Pucciniomycetes</taxon>
        <taxon>Pucciniales</taxon>
        <taxon>Pucciniaceae</taxon>
        <taxon>Puccinia</taxon>
    </lineage>
</organism>
<keyword evidence="2" id="KW-0472">Membrane</keyword>
<name>A0A5B0RUI1_PUCGR</name>
<dbReference type="PROSITE" id="PS51257">
    <property type="entry name" value="PROKAR_LIPOPROTEIN"/>
    <property type="match status" value="1"/>
</dbReference>
<protein>
    <submittedName>
        <fullName evidence="4">Uncharacterized protein</fullName>
    </submittedName>
</protein>
<feature type="region of interest" description="Disordered" evidence="1">
    <location>
        <begin position="544"/>
        <end position="564"/>
    </location>
</feature>
<reference evidence="5 6" key="1">
    <citation type="submission" date="2019-05" db="EMBL/GenBank/DDBJ databases">
        <title>Emergence of the Ug99 lineage of the wheat stem rust pathogen through somatic hybridization.</title>
        <authorList>
            <person name="Li F."/>
            <person name="Upadhyaya N.M."/>
            <person name="Sperschneider J."/>
            <person name="Matny O."/>
            <person name="Nguyen-Phuc H."/>
            <person name="Mago R."/>
            <person name="Raley C."/>
            <person name="Miller M.E."/>
            <person name="Silverstein K.A.T."/>
            <person name="Henningsen E."/>
            <person name="Hirsch C.D."/>
            <person name="Visser B."/>
            <person name="Pretorius Z.A."/>
            <person name="Steffenson B.J."/>
            <person name="Schwessinger B."/>
            <person name="Dodds P.N."/>
            <person name="Figueroa M."/>
        </authorList>
    </citation>
    <scope>NUCLEOTIDE SEQUENCE [LARGE SCALE GENOMIC DNA]</scope>
    <source>
        <strain evidence="3">21-0</strain>
        <strain evidence="4 6">Ug99</strain>
    </source>
</reference>
<feature type="compositionally biased region" description="Polar residues" evidence="1">
    <location>
        <begin position="544"/>
        <end position="563"/>
    </location>
</feature>
<evidence type="ECO:0000256" key="1">
    <source>
        <dbReference type="SAM" id="MobiDB-lite"/>
    </source>
</evidence>
<evidence type="ECO:0000256" key="2">
    <source>
        <dbReference type="SAM" id="Phobius"/>
    </source>
</evidence>
<keyword evidence="2" id="KW-1133">Transmembrane helix</keyword>
<feature type="transmembrane region" description="Helical" evidence="2">
    <location>
        <begin position="329"/>
        <end position="351"/>
    </location>
</feature>
<dbReference type="Proteomes" id="UP000324748">
    <property type="component" value="Unassembled WGS sequence"/>
</dbReference>
<accession>A0A5B0RUI1</accession>
<feature type="transmembrane region" description="Helical" evidence="2">
    <location>
        <begin position="372"/>
        <end position="396"/>
    </location>
</feature>